<sequence length="254" mass="27478">MPEGHLITRYARQQEAALGGRVVRLDSPQGRFDPTPFAGRVLRDVQAHGKRLFYGFEGPGPGFIHVHLGLRGFYLHTDDPDLPARGGTRLRLTGPHDAFSLVAPMTCEAVDTATHDALVAALGPDPLRPAEPDGAPAVRAEAVRRLVAAGAPVATALTDQSVWAGIGNAWRAELLFLAGIDPARAVTEDEAGRLWDLAVELLEPAVEAGQVVSDPSAPDERWVYKRETCRRCDAPVRRWTLASRVVHACPVEQL</sequence>
<keyword evidence="7" id="KW-0456">Lyase</keyword>
<keyword evidence="5" id="KW-0238">DNA-binding</keyword>
<dbReference type="SUPFAM" id="SSF81624">
    <property type="entry name" value="N-terminal domain of MutM-like DNA repair proteins"/>
    <property type="match status" value="1"/>
</dbReference>
<accession>A0ABV5LSP8</accession>
<feature type="domain" description="Formamidopyrimidine-DNA glycosylase catalytic" evidence="10">
    <location>
        <begin position="2"/>
        <end position="99"/>
    </location>
</feature>
<dbReference type="SUPFAM" id="SSF57716">
    <property type="entry name" value="Glucocorticoid receptor-like (DNA-binding domain)"/>
    <property type="match status" value="1"/>
</dbReference>
<dbReference type="RefSeq" id="WP_380135105.1">
    <property type="nucleotide sequence ID" value="NZ_JBHLUI010000003.1"/>
</dbReference>
<dbReference type="EC" id="4.2.99.18" evidence="2"/>
<protein>
    <recommendedName>
        <fullName evidence="2">DNA-(apurinic or apyrimidinic site) lyase</fullName>
        <ecNumber evidence="2">4.2.99.18</ecNumber>
    </recommendedName>
</protein>
<dbReference type="PROSITE" id="PS51068">
    <property type="entry name" value="FPG_CAT"/>
    <property type="match status" value="1"/>
</dbReference>
<evidence type="ECO:0000256" key="7">
    <source>
        <dbReference type="ARBA" id="ARBA00023239"/>
    </source>
</evidence>
<dbReference type="InterPro" id="IPR012319">
    <property type="entry name" value="FPG_cat"/>
</dbReference>
<comment type="similarity">
    <text evidence="1">Belongs to the FPG family.</text>
</comment>
<keyword evidence="6" id="KW-0234">DNA repair</keyword>
<dbReference type="InterPro" id="IPR010979">
    <property type="entry name" value="Ribosomal_uS13-like_H2TH"/>
</dbReference>
<dbReference type="Gene3D" id="3.20.190.10">
    <property type="entry name" value="MutM-like, N-terminal"/>
    <property type="match status" value="1"/>
</dbReference>
<evidence type="ECO:0000256" key="9">
    <source>
        <dbReference type="ARBA" id="ARBA00023295"/>
    </source>
</evidence>
<evidence type="ECO:0000259" key="10">
    <source>
        <dbReference type="PROSITE" id="PS51068"/>
    </source>
</evidence>
<keyword evidence="3" id="KW-0227">DNA damage</keyword>
<keyword evidence="8" id="KW-0511">Multifunctional enzyme</keyword>
<comment type="caution">
    <text evidence="11">The sequence shown here is derived from an EMBL/GenBank/DDBJ whole genome shotgun (WGS) entry which is preliminary data.</text>
</comment>
<evidence type="ECO:0000256" key="2">
    <source>
        <dbReference type="ARBA" id="ARBA00012720"/>
    </source>
</evidence>
<evidence type="ECO:0000313" key="12">
    <source>
        <dbReference type="Proteomes" id="UP001589748"/>
    </source>
</evidence>
<keyword evidence="12" id="KW-1185">Reference proteome</keyword>
<evidence type="ECO:0000256" key="6">
    <source>
        <dbReference type="ARBA" id="ARBA00023204"/>
    </source>
</evidence>
<organism evidence="11 12">
    <name type="scientific">Kineococcus gynurae</name>
    <dbReference type="NCBI Taxonomy" id="452979"/>
    <lineage>
        <taxon>Bacteria</taxon>
        <taxon>Bacillati</taxon>
        <taxon>Actinomycetota</taxon>
        <taxon>Actinomycetes</taxon>
        <taxon>Kineosporiales</taxon>
        <taxon>Kineosporiaceae</taxon>
        <taxon>Kineococcus</taxon>
    </lineage>
</organism>
<dbReference type="InterPro" id="IPR035937">
    <property type="entry name" value="FPG_N"/>
</dbReference>
<proteinExistence type="inferred from homology"/>
<dbReference type="Proteomes" id="UP001589748">
    <property type="component" value="Unassembled WGS sequence"/>
</dbReference>
<evidence type="ECO:0000313" key="11">
    <source>
        <dbReference type="EMBL" id="MFB9377117.1"/>
    </source>
</evidence>
<gene>
    <name evidence="11" type="ORF">ACFFVI_09050</name>
</gene>
<keyword evidence="9" id="KW-0326">Glycosidase</keyword>
<dbReference type="SUPFAM" id="SSF46946">
    <property type="entry name" value="S13-like H2TH domain"/>
    <property type="match status" value="1"/>
</dbReference>
<dbReference type="InterPro" id="IPR015886">
    <property type="entry name" value="H2TH_FPG"/>
</dbReference>
<reference evidence="11 12" key="1">
    <citation type="submission" date="2024-09" db="EMBL/GenBank/DDBJ databases">
        <authorList>
            <person name="Sun Q."/>
            <person name="Mori K."/>
        </authorList>
    </citation>
    <scope>NUCLEOTIDE SEQUENCE [LARGE SCALE GENOMIC DNA]</scope>
    <source>
        <strain evidence="11 12">TISTR 1856</strain>
    </source>
</reference>
<evidence type="ECO:0000256" key="1">
    <source>
        <dbReference type="ARBA" id="ARBA00009409"/>
    </source>
</evidence>
<keyword evidence="4" id="KW-0378">Hydrolase</keyword>
<evidence type="ECO:0000256" key="8">
    <source>
        <dbReference type="ARBA" id="ARBA00023268"/>
    </source>
</evidence>
<name>A0ABV5LSP8_9ACTN</name>
<dbReference type="SMART" id="SM01232">
    <property type="entry name" value="H2TH"/>
    <property type="match status" value="1"/>
</dbReference>
<dbReference type="SMART" id="SM00898">
    <property type="entry name" value="Fapy_DNA_glyco"/>
    <property type="match status" value="1"/>
</dbReference>
<dbReference type="Gene3D" id="1.10.8.50">
    <property type="match status" value="1"/>
</dbReference>
<dbReference type="PANTHER" id="PTHR42697">
    <property type="entry name" value="ENDONUCLEASE 8"/>
    <property type="match status" value="1"/>
</dbReference>
<evidence type="ECO:0000256" key="4">
    <source>
        <dbReference type="ARBA" id="ARBA00022801"/>
    </source>
</evidence>
<dbReference type="Pfam" id="PF06831">
    <property type="entry name" value="H2TH"/>
    <property type="match status" value="1"/>
</dbReference>
<evidence type="ECO:0000256" key="5">
    <source>
        <dbReference type="ARBA" id="ARBA00023125"/>
    </source>
</evidence>
<evidence type="ECO:0000256" key="3">
    <source>
        <dbReference type="ARBA" id="ARBA00022763"/>
    </source>
</evidence>
<dbReference type="EMBL" id="JBHMDM010000004">
    <property type="protein sequence ID" value="MFB9377117.1"/>
    <property type="molecule type" value="Genomic_DNA"/>
</dbReference>
<dbReference type="PANTHER" id="PTHR42697:SF1">
    <property type="entry name" value="ENDONUCLEASE 8"/>
    <property type="match status" value="1"/>
</dbReference>